<evidence type="ECO:0000313" key="13">
    <source>
        <dbReference type="Proteomes" id="UP000317935"/>
    </source>
</evidence>
<comment type="subcellular location">
    <subcellularLocation>
        <location evidence="10">Cytoplasm</location>
    </subcellularLocation>
    <text evidence="10">Associated with the membrane possibly through PlsY.</text>
</comment>
<dbReference type="RefSeq" id="WP_006565041.1">
    <property type="nucleotide sequence ID" value="NZ_AP019774.1"/>
</dbReference>
<gene>
    <name evidence="10 12" type="primary">plsX</name>
    <name evidence="11" type="ORF">NHP190020_12130</name>
    <name evidence="12" type="ORF">SNTW_10070</name>
</gene>
<evidence type="ECO:0000256" key="10">
    <source>
        <dbReference type="HAMAP-Rule" id="MF_00019"/>
    </source>
</evidence>
<proteinExistence type="inferred from homology"/>
<protein>
    <recommendedName>
        <fullName evidence="8 10">Phosphate acyltransferase</fullName>
        <ecNumber evidence="8 10">2.3.1.274</ecNumber>
    </recommendedName>
    <alternativeName>
        <fullName evidence="10">Acyl-ACP phosphotransacylase</fullName>
    </alternativeName>
    <alternativeName>
        <fullName evidence="10">Acyl-[acyl-carrier-protein]--phosphate acyltransferase</fullName>
    </alternativeName>
    <alternativeName>
        <fullName evidence="10">Phosphate-acyl-ACP acyltransferase</fullName>
    </alternativeName>
</protein>
<comment type="catalytic activity">
    <reaction evidence="1 10">
        <text>a fatty acyl-[ACP] + phosphate = an acyl phosphate + holo-[ACP]</text>
        <dbReference type="Rhea" id="RHEA:42292"/>
        <dbReference type="Rhea" id="RHEA-COMP:9685"/>
        <dbReference type="Rhea" id="RHEA-COMP:14125"/>
        <dbReference type="ChEBI" id="CHEBI:43474"/>
        <dbReference type="ChEBI" id="CHEBI:59918"/>
        <dbReference type="ChEBI" id="CHEBI:64479"/>
        <dbReference type="ChEBI" id="CHEBI:138651"/>
        <dbReference type="EC" id="2.3.1.274"/>
    </reaction>
</comment>
<dbReference type="GO" id="GO:0005737">
    <property type="term" value="C:cytoplasm"/>
    <property type="evidence" value="ECO:0007669"/>
    <property type="project" value="UniProtKB-SubCell"/>
</dbReference>
<dbReference type="Pfam" id="PF02504">
    <property type="entry name" value="FA_synthesis"/>
    <property type="match status" value="1"/>
</dbReference>
<evidence type="ECO:0000256" key="2">
    <source>
        <dbReference type="ARBA" id="ARBA00022490"/>
    </source>
</evidence>
<reference evidence="12 13" key="1">
    <citation type="submission" date="2019-06" db="EMBL/GenBank/DDBJ databases">
        <title>Complete genome sequence of Helicobacter suis SNTW101c.</title>
        <authorList>
            <person name="Rimbara E."/>
            <person name="Suzuki M."/>
            <person name="Matsui H."/>
            <person name="Nakamura M."/>
            <person name="Mori S."/>
            <person name="Shibayama K."/>
        </authorList>
    </citation>
    <scope>NUCLEOTIDE SEQUENCE [LARGE SCALE GENOMIC DNA]</scope>
    <source>
        <strain evidence="12 13">SNTW101c</strain>
    </source>
</reference>
<dbReference type="PIRSF" id="PIRSF002465">
    <property type="entry name" value="Phsphlp_syn_PlsX"/>
    <property type="match status" value="1"/>
</dbReference>
<evidence type="ECO:0000256" key="1">
    <source>
        <dbReference type="ARBA" id="ARBA00001232"/>
    </source>
</evidence>
<dbReference type="GO" id="GO:0043811">
    <property type="term" value="F:phosphate:acyl-[acyl carrier protein] acyltransferase activity"/>
    <property type="evidence" value="ECO:0007669"/>
    <property type="project" value="UniProtKB-UniRule"/>
</dbReference>
<evidence type="ECO:0000256" key="4">
    <source>
        <dbReference type="ARBA" id="ARBA00022679"/>
    </source>
</evidence>
<dbReference type="PANTHER" id="PTHR30100">
    <property type="entry name" value="FATTY ACID/PHOSPHOLIPID SYNTHESIS PROTEIN PLSX"/>
    <property type="match status" value="1"/>
</dbReference>
<dbReference type="SUPFAM" id="SSF53659">
    <property type="entry name" value="Isocitrate/Isopropylmalate dehydrogenase-like"/>
    <property type="match status" value="1"/>
</dbReference>
<keyword evidence="5 10" id="KW-0443">Lipid metabolism</keyword>
<comment type="subunit">
    <text evidence="9 10">Homodimer. Probably interacts with PlsY.</text>
</comment>
<dbReference type="PANTHER" id="PTHR30100:SF1">
    <property type="entry name" value="PHOSPHATE ACYLTRANSFERASE"/>
    <property type="match status" value="1"/>
</dbReference>
<dbReference type="InterPro" id="IPR003664">
    <property type="entry name" value="FA_synthesis"/>
</dbReference>
<evidence type="ECO:0000256" key="3">
    <source>
        <dbReference type="ARBA" id="ARBA00022516"/>
    </source>
</evidence>
<evidence type="ECO:0000256" key="6">
    <source>
        <dbReference type="ARBA" id="ARBA00023209"/>
    </source>
</evidence>
<keyword evidence="7 10" id="KW-1208">Phospholipid metabolism</keyword>
<comment type="pathway">
    <text evidence="10">Lipid metabolism; phospholipid metabolism.</text>
</comment>
<name>A0A6J4D019_9HELI</name>
<reference evidence="11 14" key="2">
    <citation type="submission" date="2020-04" db="EMBL/GenBank/DDBJ databases">
        <title>Genomic analysis of gastric non-Helicobacter pylori Helicobacters isolated in Japan.</title>
        <authorList>
            <person name="Suzuki M."/>
            <person name="Rimbara E."/>
        </authorList>
    </citation>
    <scope>NUCLEOTIDE SEQUENCE [LARGE SCALE GENOMIC DNA]</scope>
    <source>
        <strain evidence="11 14">NHP19-0020</strain>
    </source>
</reference>
<dbReference type="NCBIfam" id="TIGR00182">
    <property type="entry name" value="plsX"/>
    <property type="match status" value="1"/>
</dbReference>
<dbReference type="GeneID" id="56928672"/>
<dbReference type="Proteomes" id="UP000509742">
    <property type="component" value="Chromosome"/>
</dbReference>
<keyword evidence="2 10" id="KW-0963">Cytoplasm</keyword>
<evidence type="ECO:0000313" key="14">
    <source>
        <dbReference type="Proteomes" id="UP000509742"/>
    </source>
</evidence>
<dbReference type="OrthoDB" id="9806408at2"/>
<dbReference type="InterPro" id="IPR012281">
    <property type="entry name" value="Phospholipid_synth_PlsX-like"/>
</dbReference>
<dbReference type="EMBL" id="AP019774">
    <property type="protein sequence ID" value="BCD70362.1"/>
    <property type="molecule type" value="Genomic_DNA"/>
</dbReference>
<dbReference type="Gene3D" id="3.40.718.10">
    <property type="entry name" value="Isopropylmalate Dehydrogenase"/>
    <property type="match status" value="1"/>
</dbReference>
<comment type="similarity">
    <text evidence="10">Belongs to the PlsX family.</text>
</comment>
<dbReference type="EC" id="2.3.1.274" evidence="8 10"/>
<keyword evidence="3 10" id="KW-0444">Lipid biosynthesis</keyword>
<evidence type="ECO:0000256" key="5">
    <source>
        <dbReference type="ARBA" id="ARBA00023098"/>
    </source>
</evidence>
<organism evidence="12 13">
    <name type="scientific">Helicobacter suis</name>
    <dbReference type="NCBI Taxonomy" id="104628"/>
    <lineage>
        <taxon>Bacteria</taxon>
        <taxon>Pseudomonadati</taxon>
        <taxon>Campylobacterota</taxon>
        <taxon>Epsilonproteobacteria</taxon>
        <taxon>Campylobacterales</taxon>
        <taxon>Helicobacteraceae</taxon>
        <taxon>Helicobacter</taxon>
    </lineage>
</organism>
<keyword evidence="14" id="KW-1185">Reference proteome</keyword>
<accession>A0A6J4D019</accession>
<dbReference type="GO" id="GO:0006633">
    <property type="term" value="P:fatty acid biosynthetic process"/>
    <property type="evidence" value="ECO:0007669"/>
    <property type="project" value="UniProtKB-UniRule"/>
</dbReference>
<evidence type="ECO:0000256" key="9">
    <source>
        <dbReference type="ARBA" id="ARBA00046608"/>
    </source>
</evidence>
<comment type="function">
    <text evidence="10">Catalyzes the reversible formation of acyl-phosphate (acyl-PO(4)) from acyl-[acyl-carrier-protein] (acyl-ACP). This enzyme utilizes acyl-ACP as fatty acyl donor, but not acyl-CoA.</text>
</comment>
<keyword evidence="4 10" id="KW-0808">Transferase</keyword>
<dbReference type="UniPathway" id="UPA00085"/>
<sequence length="348" mass="36988">MKIVVDMMGADLGVLPIIEGVSKALSTQVFKPVLVGDAKKAKAFISKDLVSKVEIIDCTDYIRMDEQATDALKRKESSIFVGMEILKNNGADALVSAGHSGATMGLATLRLGRIKGVSRPALCTLMPSVGQRPSLCLDVGANTDCKAEYLLDFAILGYEYAKNVLGYENPTVGLLSNGEEDSKGNLITKEAFKLIKEYPLFCVDKDSPPIFKGNVEGSDIFVNSVDVVVCDGFVGNVLLKTTEGVASAIAGIFKNTIKGSFGAKMGAFLLKDAFSLLKQKTDYAEYGGAPLLGVNKVVIISHGKSNARAVECAIYQAIKAKESGVAEKIALAFDHKKNEGSTTQDPSA</sequence>
<dbReference type="AlphaFoldDB" id="A0A6J4D019"/>
<evidence type="ECO:0000313" key="11">
    <source>
        <dbReference type="EMBL" id="BCD46174.1"/>
    </source>
</evidence>
<dbReference type="Proteomes" id="UP000317935">
    <property type="component" value="Chromosome"/>
</dbReference>
<dbReference type="EMBL" id="AP023036">
    <property type="protein sequence ID" value="BCD46174.1"/>
    <property type="molecule type" value="Genomic_DNA"/>
</dbReference>
<evidence type="ECO:0000256" key="7">
    <source>
        <dbReference type="ARBA" id="ARBA00023264"/>
    </source>
</evidence>
<dbReference type="GO" id="GO:0008654">
    <property type="term" value="P:phospholipid biosynthetic process"/>
    <property type="evidence" value="ECO:0007669"/>
    <property type="project" value="UniProtKB-KW"/>
</dbReference>
<keyword evidence="6 10" id="KW-0594">Phospholipid biosynthesis</keyword>
<dbReference type="HAMAP" id="MF_00019">
    <property type="entry name" value="PlsX"/>
    <property type="match status" value="1"/>
</dbReference>
<evidence type="ECO:0000256" key="8">
    <source>
        <dbReference type="ARBA" id="ARBA00024069"/>
    </source>
</evidence>
<evidence type="ECO:0000313" key="12">
    <source>
        <dbReference type="EMBL" id="BCD70362.1"/>
    </source>
</evidence>